<dbReference type="Proteomes" id="UP000233551">
    <property type="component" value="Unassembled WGS sequence"/>
</dbReference>
<dbReference type="PANTHER" id="PTHR32468:SF164">
    <property type="entry name" value="OS05G0485000 PROTEIN"/>
    <property type="match status" value="1"/>
</dbReference>
<feature type="transmembrane region" description="Helical" evidence="10">
    <location>
        <begin position="289"/>
        <end position="320"/>
    </location>
</feature>
<evidence type="ECO:0000313" key="15">
    <source>
        <dbReference type="EMBL" id="PKI54658.1"/>
    </source>
</evidence>
<keyword evidence="3" id="KW-0633">Potassium transport</keyword>
<reference evidence="16" key="1">
    <citation type="journal article" date="2017" name="Plant J.">
        <title>The pomegranate (Punica granatum L.) genome and the genomics of punicalagin biosynthesis.</title>
        <authorList>
            <person name="Qin G."/>
            <person name="Xu C."/>
            <person name="Ming R."/>
            <person name="Tang H."/>
            <person name="Guyot R."/>
            <person name="Kramer E.M."/>
            <person name="Hu Y."/>
            <person name="Yi X."/>
            <person name="Qi Y."/>
            <person name="Xu X."/>
            <person name="Gao Z."/>
            <person name="Pan H."/>
            <person name="Jian J."/>
            <person name="Tian Y."/>
            <person name="Yue Z."/>
            <person name="Xu Y."/>
        </authorList>
    </citation>
    <scope>NUCLEOTIDE SEQUENCE [LARGE SCALE GENOMIC DNA]</scope>
    <source>
        <strain evidence="16">cv. Dabenzi</strain>
    </source>
</reference>
<dbReference type="InterPro" id="IPR006153">
    <property type="entry name" value="Cation/H_exchanger_TM"/>
</dbReference>
<feature type="transmembrane region" description="Helical" evidence="10">
    <location>
        <begin position="371"/>
        <end position="392"/>
    </location>
</feature>
<evidence type="ECO:0000256" key="6">
    <source>
        <dbReference type="ARBA" id="ARBA00022989"/>
    </source>
</evidence>
<feature type="transmembrane region" description="Helical" evidence="10">
    <location>
        <begin position="252"/>
        <end position="277"/>
    </location>
</feature>
<evidence type="ECO:0000259" key="13">
    <source>
        <dbReference type="Pfam" id="PF23259"/>
    </source>
</evidence>
<evidence type="ECO:0000256" key="10">
    <source>
        <dbReference type="SAM" id="Phobius"/>
    </source>
</evidence>
<proteinExistence type="inferred from homology"/>
<dbReference type="InterPro" id="IPR057290">
    <property type="entry name" value="CHX17_C"/>
</dbReference>
<keyword evidence="8 10" id="KW-0472">Membrane</keyword>
<keyword evidence="6 10" id="KW-1133">Transmembrane helix</keyword>
<dbReference type="PANTHER" id="PTHR32468">
    <property type="entry name" value="CATION/H + ANTIPORTER"/>
    <property type="match status" value="1"/>
</dbReference>
<evidence type="ECO:0000256" key="4">
    <source>
        <dbReference type="ARBA" id="ARBA00022692"/>
    </source>
</evidence>
<evidence type="ECO:0000313" key="14">
    <source>
        <dbReference type="EMBL" id="OWM66648.1"/>
    </source>
</evidence>
<name>A0A218W2F3_PUNGR</name>
<evidence type="ECO:0000259" key="12">
    <source>
        <dbReference type="Pfam" id="PF23256"/>
    </source>
</evidence>
<dbReference type="GO" id="GO:0015297">
    <property type="term" value="F:antiporter activity"/>
    <property type="evidence" value="ECO:0007669"/>
    <property type="project" value="InterPro"/>
</dbReference>
<evidence type="ECO:0000256" key="2">
    <source>
        <dbReference type="ARBA" id="ARBA00022448"/>
    </source>
</evidence>
<dbReference type="EMBL" id="PGOL01001775">
    <property type="protein sequence ID" value="PKI54658.1"/>
    <property type="molecule type" value="Genomic_DNA"/>
</dbReference>
<keyword evidence="17" id="KW-1185">Reference proteome</keyword>
<reference evidence="15 17" key="3">
    <citation type="submission" date="2017-11" db="EMBL/GenBank/DDBJ databases">
        <title>De-novo sequencing of pomegranate (Punica granatum L.) genome.</title>
        <authorList>
            <person name="Akparov Z."/>
            <person name="Amiraslanov A."/>
            <person name="Hajiyeva S."/>
            <person name="Abbasov M."/>
            <person name="Kaur K."/>
            <person name="Hamwieh A."/>
            <person name="Solovyev V."/>
            <person name="Salamov A."/>
            <person name="Braich B."/>
            <person name="Kosarev P."/>
            <person name="Mahmoud A."/>
            <person name="Hajiyev E."/>
            <person name="Babayeva S."/>
            <person name="Izzatullayeva V."/>
            <person name="Mammadov A."/>
            <person name="Mammadov A."/>
            <person name="Sharifova S."/>
            <person name="Ojaghi J."/>
            <person name="Eynullazada K."/>
            <person name="Bayramov B."/>
            <person name="Abdulazimova A."/>
            <person name="Shahmuradov I."/>
        </authorList>
    </citation>
    <scope>NUCLEOTIDE SEQUENCE [LARGE SCALE GENOMIC DNA]</scope>
    <source>
        <strain evidence="15">AG2017</strain>
        <strain evidence="17">cv. AG2017</strain>
        <tissue evidence="15">Leaf</tissue>
    </source>
</reference>
<reference evidence="14" key="2">
    <citation type="submission" date="2017-06" db="EMBL/GenBank/DDBJ databases">
        <title>The pomegranate genome and the genomics of punicalagin biosynthesis.</title>
        <authorList>
            <person name="Xu C."/>
        </authorList>
    </citation>
    <scope>NUCLEOTIDE SEQUENCE [LARGE SCALE GENOMIC DNA]</scope>
    <source>
        <tissue evidence="14">Fresh leaf</tissue>
    </source>
</reference>
<keyword evidence="7" id="KW-0406">Ion transport</keyword>
<dbReference type="GO" id="GO:0016020">
    <property type="term" value="C:membrane"/>
    <property type="evidence" value="ECO:0007669"/>
    <property type="project" value="UniProtKB-SubCell"/>
</dbReference>
<evidence type="ECO:0000313" key="17">
    <source>
        <dbReference type="Proteomes" id="UP000233551"/>
    </source>
</evidence>
<dbReference type="Pfam" id="PF00999">
    <property type="entry name" value="Na_H_Exchanger"/>
    <property type="match status" value="1"/>
</dbReference>
<dbReference type="Pfam" id="PF23259">
    <property type="entry name" value="CHX17_C"/>
    <property type="match status" value="1"/>
</dbReference>
<evidence type="ECO:0000256" key="5">
    <source>
        <dbReference type="ARBA" id="ARBA00022958"/>
    </source>
</evidence>
<accession>A0A218W2F3</accession>
<comment type="similarity">
    <text evidence="9">Belongs to the monovalent cation:proton antiporter 2 (CPA2) transporter (TC 2.A.37) family. CHX (TC 2.A.37.4) subfamily.</text>
</comment>
<evidence type="ECO:0000256" key="3">
    <source>
        <dbReference type="ARBA" id="ARBA00022538"/>
    </source>
</evidence>
<comment type="subcellular location">
    <subcellularLocation>
        <location evidence="1">Membrane</location>
        <topology evidence="1">Multi-pass membrane protein</topology>
    </subcellularLocation>
</comment>
<dbReference type="GO" id="GO:0006813">
    <property type="term" value="P:potassium ion transport"/>
    <property type="evidence" value="ECO:0007669"/>
    <property type="project" value="UniProtKB-KW"/>
</dbReference>
<keyword evidence="4 10" id="KW-0812">Transmembrane</keyword>
<sequence length="826" mass="92578">MTKKLMLQLSAGNLMDQHGARSGEDGIELPYTCQLITAINSRGIWYGDDPFAFSVPLLMLQLSLISLFTRSIHHHLLKRLSQPSIVSQILGGVILGPSVLGLNASFVSKVFPAKGRGVFDTFALFGFMLFVFLIGVKIDPFIVLRSGKRTVVIGTLGFFVPYTLTSFVAFLLDHFLSLDRNVSIAIHLIVGMLSMTAFPVVACFLAELKILNSEIGRLSSSSSMICDVCHWSIMTLNYVVRLASTKSSRTSFGSILSMALLIGLIVFGIRPAALWAIRHTPEGKPVKEIYIFSVLVALLLCGFTAEAIGLNAFVASFLLGLVIPDGPPLGATLVERLDCFVTMVLMPLFFTICGLKMNVFSIKSFKNVGVIQLIVLVSFLGKLLGVVMPALLQRMPLRDAFSLGLIMNSKGIIELALLHSWKMSNVMNEECFSIVIISLVVVTGVISPVVRILYDPSRRFIAYKRRTILHKRQNEELRILACIHTEDNVHATMKLLEASNPSKDSPISLCVLHLLNLVGRASSLLIPHFPQDWNNKSSSSQNQNLSERIFNLFRKMEQKHQGQILTLRFYKGISPYATMHNDVCSLALEKRITLIIIPYHRQFTQPWGKVESIHAFRHLNKNVLDKAPCSVGVLIDRSNRKKYYRPNHIEASSYYRVAVLFFGGADDREALAYARRMSEHSHVLLTLIRFSCCGPMEIASGTARSKMLDDEILEDFRCKNNAQRNKERVSYQEEEVRGRGDVMSVFKSMKGCYDLVMVGRRHGESKLMQELRKCSSRDDQLGTIGDILAMEYDNGGESFILVVQQQTRVWGLRDPEESTRLRRIKL</sequence>
<dbReference type="Proteomes" id="UP000197138">
    <property type="component" value="Unassembled WGS sequence"/>
</dbReference>
<feature type="domain" description="Cation/H(+) antiporter central" evidence="12">
    <location>
        <begin position="555"/>
        <end position="638"/>
    </location>
</feature>
<feature type="transmembrane region" description="Helical" evidence="10">
    <location>
        <begin position="432"/>
        <end position="454"/>
    </location>
</feature>
<comment type="caution">
    <text evidence="14">The sequence shown here is derived from an EMBL/GenBank/DDBJ whole genome shotgun (WGS) entry which is preliminary data.</text>
</comment>
<dbReference type="InterPro" id="IPR050794">
    <property type="entry name" value="CPA2_transporter"/>
</dbReference>
<dbReference type="GO" id="GO:0006885">
    <property type="term" value="P:regulation of pH"/>
    <property type="evidence" value="ECO:0007669"/>
    <property type="project" value="TreeGrafter"/>
</dbReference>
<feature type="domain" description="Cation/H(+) antiporter C-terminal" evidence="13">
    <location>
        <begin position="657"/>
        <end position="807"/>
    </location>
</feature>
<feature type="transmembrane region" description="Helical" evidence="10">
    <location>
        <begin position="218"/>
        <end position="240"/>
    </location>
</feature>
<protein>
    <submittedName>
        <fullName evidence="14">Uncharacterized protein</fullName>
    </submittedName>
</protein>
<feature type="transmembrane region" description="Helical" evidence="10">
    <location>
        <begin position="184"/>
        <end position="206"/>
    </location>
</feature>
<feature type="transmembrane region" description="Helical" evidence="10">
    <location>
        <begin position="340"/>
        <end position="359"/>
    </location>
</feature>
<feature type="domain" description="Cation/H+ exchanger transmembrane" evidence="11">
    <location>
        <begin position="68"/>
        <end position="450"/>
    </location>
</feature>
<evidence type="ECO:0000256" key="1">
    <source>
        <dbReference type="ARBA" id="ARBA00004141"/>
    </source>
</evidence>
<evidence type="ECO:0000256" key="7">
    <source>
        <dbReference type="ARBA" id="ARBA00023065"/>
    </source>
</evidence>
<organism evidence="14 16">
    <name type="scientific">Punica granatum</name>
    <name type="common">Pomegranate</name>
    <dbReference type="NCBI Taxonomy" id="22663"/>
    <lineage>
        <taxon>Eukaryota</taxon>
        <taxon>Viridiplantae</taxon>
        <taxon>Streptophyta</taxon>
        <taxon>Embryophyta</taxon>
        <taxon>Tracheophyta</taxon>
        <taxon>Spermatophyta</taxon>
        <taxon>Magnoliopsida</taxon>
        <taxon>eudicotyledons</taxon>
        <taxon>Gunneridae</taxon>
        <taxon>Pentapetalae</taxon>
        <taxon>rosids</taxon>
        <taxon>malvids</taxon>
        <taxon>Myrtales</taxon>
        <taxon>Lythraceae</taxon>
        <taxon>Punica</taxon>
    </lineage>
</organism>
<dbReference type="AlphaFoldDB" id="A0A218W2F3"/>
<feature type="transmembrane region" description="Helical" evidence="10">
    <location>
        <begin position="150"/>
        <end position="172"/>
    </location>
</feature>
<dbReference type="Gene3D" id="1.20.1530.20">
    <property type="match status" value="1"/>
</dbReference>
<evidence type="ECO:0000256" key="8">
    <source>
        <dbReference type="ARBA" id="ARBA00023136"/>
    </source>
</evidence>
<dbReference type="GO" id="GO:0012505">
    <property type="term" value="C:endomembrane system"/>
    <property type="evidence" value="ECO:0007669"/>
    <property type="project" value="TreeGrafter"/>
</dbReference>
<feature type="transmembrane region" description="Helical" evidence="10">
    <location>
        <begin position="51"/>
        <end position="73"/>
    </location>
</feature>
<dbReference type="InterPro" id="IPR057291">
    <property type="entry name" value="CHX17_2nd"/>
</dbReference>
<keyword evidence="2" id="KW-0813">Transport</keyword>
<dbReference type="EMBL" id="MTKT01005538">
    <property type="protein sequence ID" value="OWM66648.1"/>
    <property type="molecule type" value="Genomic_DNA"/>
</dbReference>
<dbReference type="GeneID" id="116199315"/>
<gene>
    <name evidence="14" type="ORF">CDL15_Pgr010299</name>
    <name evidence="15" type="ORF">CRG98_024943</name>
</gene>
<dbReference type="Pfam" id="PF23256">
    <property type="entry name" value="CHX17_2nd"/>
    <property type="match status" value="1"/>
</dbReference>
<evidence type="ECO:0000256" key="9">
    <source>
        <dbReference type="ARBA" id="ARBA00038341"/>
    </source>
</evidence>
<dbReference type="OrthoDB" id="1889525at2759"/>
<dbReference type="GO" id="GO:1902600">
    <property type="term" value="P:proton transmembrane transport"/>
    <property type="evidence" value="ECO:0007669"/>
    <property type="project" value="InterPro"/>
</dbReference>
<dbReference type="InterPro" id="IPR038770">
    <property type="entry name" value="Na+/solute_symporter_sf"/>
</dbReference>
<evidence type="ECO:0000259" key="11">
    <source>
        <dbReference type="Pfam" id="PF00999"/>
    </source>
</evidence>
<evidence type="ECO:0000313" key="16">
    <source>
        <dbReference type="Proteomes" id="UP000197138"/>
    </source>
</evidence>
<feature type="transmembrane region" description="Helical" evidence="10">
    <location>
        <begin position="118"/>
        <end position="138"/>
    </location>
</feature>
<feature type="transmembrane region" description="Helical" evidence="10">
    <location>
        <begin position="85"/>
        <end position="106"/>
    </location>
</feature>
<keyword evidence="5" id="KW-0630">Potassium</keyword>